<feature type="domain" description="Glycosyltransferase subfamily 4-like N-terminal" evidence="2">
    <location>
        <begin position="10"/>
        <end position="145"/>
    </location>
</feature>
<name>A0A0P7YCF9_9GAMM</name>
<dbReference type="Proteomes" id="UP000050416">
    <property type="component" value="Unassembled WGS sequence"/>
</dbReference>
<dbReference type="AlphaFoldDB" id="A0A0P7YCF9"/>
<accession>A0A0P7YCF9</accession>
<dbReference type="InterPro" id="IPR001296">
    <property type="entry name" value="Glyco_trans_1"/>
</dbReference>
<dbReference type="GO" id="GO:0016757">
    <property type="term" value="F:glycosyltransferase activity"/>
    <property type="evidence" value="ECO:0007669"/>
    <property type="project" value="InterPro"/>
</dbReference>
<dbReference type="SUPFAM" id="SSF53756">
    <property type="entry name" value="UDP-Glycosyltransferase/glycogen phosphorylase"/>
    <property type="match status" value="1"/>
</dbReference>
<feature type="domain" description="Glycosyl transferase family 1" evidence="1">
    <location>
        <begin position="157"/>
        <end position="290"/>
    </location>
</feature>
<dbReference type="GO" id="GO:1901135">
    <property type="term" value="P:carbohydrate derivative metabolic process"/>
    <property type="evidence" value="ECO:0007669"/>
    <property type="project" value="UniProtKB-ARBA"/>
</dbReference>
<evidence type="ECO:0000259" key="2">
    <source>
        <dbReference type="Pfam" id="PF13439"/>
    </source>
</evidence>
<dbReference type="Pfam" id="PF13439">
    <property type="entry name" value="Glyco_transf_4"/>
    <property type="match status" value="1"/>
</dbReference>
<gene>
    <name evidence="3" type="ORF">HLUCCX14_12465</name>
</gene>
<evidence type="ECO:0000259" key="1">
    <source>
        <dbReference type="Pfam" id="PF00534"/>
    </source>
</evidence>
<dbReference type="InterPro" id="IPR028098">
    <property type="entry name" value="Glyco_trans_4-like_N"/>
</dbReference>
<organism evidence="3 4">
    <name type="scientific">Marinobacter excellens HL-55</name>
    <dbReference type="NCBI Taxonomy" id="1305731"/>
    <lineage>
        <taxon>Bacteria</taxon>
        <taxon>Pseudomonadati</taxon>
        <taxon>Pseudomonadota</taxon>
        <taxon>Gammaproteobacteria</taxon>
        <taxon>Pseudomonadales</taxon>
        <taxon>Marinobacteraceae</taxon>
        <taxon>Marinobacter</taxon>
    </lineage>
</organism>
<reference evidence="3 4" key="1">
    <citation type="submission" date="2015-09" db="EMBL/GenBank/DDBJ databases">
        <title>Identification and resolution of microdiversity through metagenomic sequencing of parallel consortia.</title>
        <authorList>
            <person name="Nelson W.C."/>
            <person name="Romine M.F."/>
            <person name="Lindemann S.R."/>
        </authorList>
    </citation>
    <scope>NUCLEOTIDE SEQUENCE [LARGE SCALE GENOMIC DNA]</scope>
    <source>
        <strain evidence="3">HL-55</strain>
    </source>
</reference>
<evidence type="ECO:0000313" key="4">
    <source>
        <dbReference type="Proteomes" id="UP000050416"/>
    </source>
</evidence>
<dbReference type="Pfam" id="PF00534">
    <property type="entry name" value="Glycos_transf_1"/>
    <property type="match status" value="1"/>
</dbReference>
<comment type="caution">
    <text evidence="3">The sequence shown here is derived from an EMBL/GenBank/DDBJ whole genome shotgun (WGS) entry which is preliminary data.</text>
</comment>
<dbReference type="PANTHER" id="PTHR12526">
    <property type="entry name" value="GLYCOSYLTRANSFERASE"/>
    <property type="match status" value="1"/>
</dbReference>
<dbReference type="EMBL" id="LJZQ01000020">
    <property type="protein sequence ID" value="KPQ27983.1"/>
    <property type="molecule type" value="Genomic_DNA"/>
</dbReference>
<proteinExistence type="predicted"/>
<evidence type="ECO:0000313" key="3">
    <source>
        <dbReference type="EMBL" id="KPQ27983.1"/>
    </source>
</evidence>
<dbReference type="STRING" id="1305731.GCA_000934705_02344"/>
<protein>
    <submittedName>
        <fullName evidence="3">Glycosyltransferase</fullName>
    </submittedName>
</protein>
<sequence length="329" mass="35506">MLMLSDNPGIGGMEKHTRELATAMGAQGQQVEVAAATQHLKDLEGITSYPLNTHRSRNSPALLLAILRLIRTGNYDILHAQGTKAAFVLQRLAPFTRRQFRIATIHGFKSRYPSASAFHRLIAVSQALANDMKQPGITVIYNGVSATPQAPALLPAGTKRPVWLAVGRLVPVKGFDFLIRAFKACPGTLLIAGDGPEQQRLDDLVSSTGQSNTVKLLGFRKDVPALMAAADGVVISSEREGFSYVCGEALLLGKPIVSTNVPIANEFLPEHHIASTDTPEAFADCLNQDLSRLSTEQSDARQQAAKLLSPATMTERTLTIYREVISRGA</sequence>
<keyword evidence="3" id="KW-0808">Transferase</keyword>
<dbReference type="Gene3D" id="3.40.50.2000">
    <property type="entry name" value="Glycogen Phosphorylase B"/>
    <property type="match status" value="2"/>
</dbReference>
<dbReference type="CDD" id="cd03811">
    <property type="entry name" value="GT4_GT28_WabH-like"/>
    <property type="match status" value="1"/>
</dbReference>
<dbReference type="PATRIC" id="fig|1305731.5.peg.966"/>